<dbReference type="Proteomes" id="UP000199024">
    <property type="component" value="Unassembled WGS sequence"/>
</dbReference>
<evidence type="ECO:0000256" key="1">
    <source>
        <dbReference type="ARBA" id="ARBA00022679"/>
    </source>
</evidence>
<proteinExistence type="predicted"/>
<dbReference type="GO" id="GO:0009103">
    <property type="term" value="P:lipopolysaccharide biosynthetic process"/>
    <property type="evidence" value="ECO:0007669"/>
    <property type="project" value="TreeGrafter"/>
</dbReference>
<dbReference type="GO" id="GO:0016757">
    <property type="term" value="F:glycosyltransferase activity"/>
    <property type="evidence" value="ECO:0007669"/>
    <property type="project" value="InterPro"/>
</dbReference>
<dbReference type="EMBL" id="FOZL01000001">
    <property type="protein sequence ID" value="SFS10994.1"/>
    <property type="molecule type" value="Genomic_DNA"/>
</dbReference>
<dbReference type="PANTHER" id="PTHR46401">
    <property type="entry name" value="GLYCOSYLTRANSFERASE WBBK-RELATED"/>
    <property type="match status" value="1"/>
</dbReference>
<evidence type="ECO:0000313" key="4">
    <source>
        <dbReference type="Proteomes" id="UP000199024"/>
    </source>
</evidence>
<dbReference type="OrthoDB" id="9811239at2"/>
<gene>
    <name evidence="3" type="ORF">SAMN05421771_1887</name>
</gene>
<dbReference type="Pfam" id="PF00534">
    <property type="entry name" value="Glycos_transf_1"/>
    <property type="match status" value="1"/>
</dbReference>
<dbReference type="InterPro" id="IPR001296">
    <property type="entry name" value="Glyco_trans_1"/>
</dbReference>
<evidence type="ECO:0000313" key="3">
    <source>
        <dbReference type="EMBL" id="SFS10994.1"/>
    </source>
</evidence>
<dbReference type="AlphaFoldDB" id="A0A1I6M5L0"/>
<keyword evidence="1 3" id="KW-0808">Transferase</keyword>
<evidence type="ECO:0000259" key="2">
    <source>
        <dbReference type="Pfam" id="PF00534"/>
    </source>
</evidence>
<keyword evidence="4" id="KW-1185">Reference proteome</keyword>
<name>A0A1I6M5L0_9BACT</name>
<feature type="domain" description="Glycosyl transferase family 1" evidence="2">
    <location>
        <begin position="202"/>
        <end position="342"/>
    </location>
</feature>
<dbReference type="SUPFAM" id="SSF53756">
    <property type="entry name" value="UDP-Glycosyltransferase/glycogen phosphorylase"/>
    <property type="match status" value="1"/>
</dbReference>
<dbReference type="STRING" id="474950.SAMN05421771_1887"/>
<dbReference type="PANTHER" id="PTHR46401:SF2">
    <property type="entry name" value="GLYCOSYLTRANSFERASE WBBK-RELATED"/>
    <property type="match status" value="1"/>
</dbReference>
<dbReference type="Gene3D" id="3.40.50.2000">
    <property type="entry name" value="Glycogen Phosphorylase B"/>
    <property type="match status" value="1"/>
</dbReference>
<dbReference type="RefSeq" id="WP_089838713.1">
    <property type="nucleotide sequence ID" value="NZ_FOZL01000001.1"/>
</dbReference>
<accession>A0A1I6M5L0</accession>
<organism evidence="3 4">
    <name type="scientific">Granulicella pectinivorans</name>
    <dbReference type="NCBI Taxonomy" id="474950"/>
    <lineage>
        <taxon>Bacteria</taxon>
        <taxon>Pseudomonadati</taxon>
        <taxon>Acidobacteriota</taxon>
        <taxon>Terriglobia</taxon>
        <taxon>Terriglobales</taxon>
        <taxon>Acidobacteriaceae</taxon>
        <taxon>Granulicella</taxon>
    </lineage>
</organism>
<sequence>MKVAYPMRVDALDKPGGDLLLMREYLQRCTQAAAKRGIPFEGVISTSLNPDFSDFDVIHLTNIDRPVDLYRQFKAAKQSGKKIVLTPLHHSYQEIALYERQGRGGLIGLFSGIIGYSTLDALRSLVKSIKYPELRSATLELVLEGVREGQSQILLGVDVNLVAADKELADIENELCKLPPDRVLCIRNGFEMPQFGSLHPPSERDIDICVMGRIESRKNQIAILEALESLGLGATFIGYENPNHKRYCDRFKEMIAGSRSHYLGGVPFEQVNSYLARSRVHVAASWFEVSSRLDIEAYVLGCRVVASICGGTSELLRQDAYYVDPASKESIVQRILEALKSSHDGTVNSIDLTSGAIETWDQIAERLLDIYLNKAISHRN</sequence>
<protein>
    <submittedName>
        <fullName evidence="3">Glycosyltransferase involved in cell wall bisynthesis</fullName>
    </submittedName>
</protein>
<reference evidence="3 4" key="1">
    <citation type="submission" date="2016-10" db="EMBL/GenBank/DDBJ databases">
        <authorList>
            <person name="de Groot N.N."/>
        </authorList>
    </citation>
    <scope>NUCLEOTIDE SEQUENCE [LARGE SCALE GENOMIC DNA]</scope>
    <source>
        <strain evidence="3 4">DSM 21001</strain>
    </source>
</reference>